<gene>
    <name evidence="2" type="ORF">BA896_023185</name>
</gene>
<dbReference type="EMBL" id="MAQB02000004">
    <property type="protein sequence ID" value="OFJ47571.1"/>
    <property type="molecule type" value="Genomic_DNA"/>
</dbReference>
<name>A0A1E8PMW3_9BURK</name>
<protein>
    <submittedName>
        <fullName evidence="2">Uncharacterized protein</fullName>
    </submittedName>
</protein>
<organism evidence="2 3">
    <name type="scientific">Janthinobacterium lividum</name>
    <dbReference type="NCBI Taxonomy" id="29581"/>
    <lineage>
        <taxon>Bacteria</taxon>
        <taxon>Pseudomonadati</taxon>
        <taxon>Pseudomonadota</taxon>
        <taxon>Betaproteobacteria</taxon>
        <taxon>Burkholderiales</taxon>
        <taxon>Oxalobacteraceae</taxon>
        <taxon>Janthinobacterium</taxon>
    </lineage>
</organism>
<dbReference type="AlphaFoldDB" id="A0A1E8PMW3"/>
<feature type="region of interest" description="Disordered" evidence="1">
    <location>
        <begin position="1"/>
        <end position="37"/>
    </location>
</feature>
<dbReference type="Proteomes" id="UP000092634">
    <property type="component" value="Unassembled WGS sequence"/>
</dbReference>
<sequence length="88" mass="9851">MDEQKRRAGRPAGSGEQLPPTERSRQSRQSRAAAGATRLDFFLDPPQAGQLAELMEQWDMTTRKEVVQHALDIVHQTVAKNRKAGVKL</sequence>
<evidence type="ECO:0000313" key="3">
    <source>
        <dbReference type="Proteomes" id="UP000092634"/>
    </source>
</evidence>
<comment type="caution">
    <text evidence="2">The sequence shown here is derived from an EMBL/GenBank/DDBJ whole genome shotgun (WGS) entry which is preliminary data.</text>
</comment>
<reference evidence="2 3" key="1">
    <citation type="submission" date="2016-10" db="EMBL/GenBank/DDBJ databases">
        <title>Updated version of Genome Assembly of Janthinobacterium lividum ERGS5:01.</title>
        <authorList>
            <person name="Kumar R."/>
            <person name="Acharya V."/>
            <person name="Singh D."/>
        </authorList>
    </citation>
    <scope>NUCLEOTIDE SEQUENCE [LARGE SCALE GENOMIC DNA]</scope>
    <source>
        <strain evidence="2 3">ERGS5:01</strain>
    </source>
</reference>
<evidence type="ECO:0000313" key="2">
    <source>
        <dbReference type="EMBL" id="OFJ47571.1"/>
    </source>
</evidence>
<accession>A0A1E8PMW3</accession>
<proteinExistence type="predicted"/>
<evidence type="ECO:0000256" key="1">
    <source>
        <dbReference type="SAM" id="MobiDB-lite"/>
    </source>
</evidence>